<evidence type="ECO:0000313" key="3">
    <source>
        <dbReference type="Proteomes" id="UP000184357"/>
    </source>
</evidence>
<dbReference type="AlphaFoldDB" id="A0A1M5JRY5"/>
<dbReference type="RefSeq" id="WP_143165337.1">
    <property type="nucleotide sequence ID" value="NZ_FQWV01000001.1"/>
</dbReference>
<dbReference type="EMBL" id="FQWV01000001">
    <property type="protein sequence ID" value="SHG43278.1"/>
    <property type="molecule type" value="Genomic_DNA"/>
</dbReference>
<keyword evidence="1" id="KW-1133">Transmembrane helix</keyword>
<proteinExistence type="predicted"/>
<accession>A0A1M5JRY5</accession>
<keyword evidence="3" id="KW-1185">Reference proteome</keyword>
<keyword evidence="1" id="KW-0812">Transmembrane</keyword>
<feature type="transmembrane region" description="Helical" evidence="1">
    <location>
        <begin position="25"/>
        <end position="47"/>
    </location>
</feature>
<reference evidence="2 3" key="1">
    <citation type="submission" date="2016-11" db="EMBL/GenBank/DDBJ databases">
        <authorList>
            <person name="Jaros S."/>
            <person name="Januszkiewicz K."/>
            <person name="Wedrychowicz H."/>
        </authorList>
    </citation>
    <scope>NUCLEOTIDE SEQUENCE [LARGE SCALE GENOMIC DNA]</scope>
    <source>
        <strain evidence="2 3">DSM 9297</strain>
    </source>
</reference>
<gene>
    <name evidence="2" type="ORF">SAMN05443636_0242</name>
</gene>
<evidence type="ECO:0000313" key="2">
    <source>
        <dbReference type="EMBL" id="SHG43278.1"/>
    </source>
</evidence>
<feature type="transmembrane region" description="Helical" evidence="1">
    <location>
        <begin position="53"/>
        <end position="70"/>
    </location>
</feature>
<feature type="transmembrane region" description="Helical" evidence="1">
    <location>
        <begin position="75"/>
        <end position="96"/>
    </location>
</feature>
<keyword evidence="1" id="KW-0472">Membrane</keyword>
<dbReference type="Proteomes" id="UP000184357">
    <property type="component" value="Unassembled WGS sequence"/>
</dbReference>
<evidence type="ECO:0000256" key="1">
    <source>
        <dbReference type="SAM" id="Phobius"/>
    </source>
</evidence>
<sequence length="144" mass="14569">MVEVTVDPRRVFLGRDAAASRRTSAGAAVLWAVSFGGFAAAGAFEWVTLPVRFYFPMLATMLLASAANAVRNDGLLASVALATAPAAGYYASLALFELSGPVRLSLVEAGGLSLLIGVPVGVVGYLVGRGAVGLGSLLQAALTA</sequence>
<feature type="transmembrane region" description="Helical" evidence="1">
    <location>
        <begin position="102"/>
        <end position="127"/>
    </location>
</feature>
<protein>
    <submittedName>
        <fullName evidence="2">Uncharacterized protein</fullName>
    </submittedName>
</protein>
<organism evidence="2 3">
    <name type="scientific">Halobaculum gomorrense</name>
    <dbReference type="NCBI Taxonomy" id="43928"/>
    <lineage>
        <taxon>Archaea</taxon>
        <taxon>Methanobacteriati</taxon>
        <taxon>Methanobacteriota</taxon>
        <taxon>Stenosarchaea group</taxon>
        <taxon>Halobacteria</taxon>
        <taxon>Halobacteriales</taxon>
        <taxon>Haloferacaceae</taxon>
        <taxon>Halobaculum</taxon>
    </lineage>
</organism>
<name>A0A1M5JRY5_9EURY</name>
<dbReference type="STRING" id="43928.SAMN05443636_0242"/>